<proteinExistence type="predicted"/>
<evidence type="ECO:0000313" key="2">
    <source>
        <dbReference type="EMBL" id="VUS49643.1"/>
    </source>
</evidence>
<dbReference type="EMBL" id="CABGHF010000006">
    <property type="protein sequence ID" value="VUS49643.1"/>
    <property type="molecule type" value="Genomic_DNA"/>
</dbReference>
<evidence type="ECO:0000313" key="5">
    <source>
        <dbReference type="Proteomes" id="UP000318370"/>
    </source>
</evidence>
<sequence>MAAGSEQQYAYQRQRAAPGRQKGPTSPFDKTVHCHAVLLNCVFQSFT</sequence>
<feature type="region of interest" description="Disordered" evidence="1">
    <location>
        <begin position="1"/>
        <end position="27"/>
    </location>
</feature>
<dbReference type="Proteomes" id="UP000317652">
    <property type="component" value="Unassembled WGS sequence"/>
</dbReference>
<dbReference type="AlphaFoldDB" id="A0A564J367"/>
<dbReference type="Proteomes" id="UP000318370">
    <property type="component" value="Unassembled WGS sequence"/>
</dbReference>
<keyword evidence="4" id="KW-1185">Reference proteome</keyword>
<evidence type="ECO:0000313" key="4">
    <source>
        <dbReference type="Proteomes" id="UP000317652"/>
    </source>
</evidence>
<evidence type="ECO:0000256" key="1">
    <source>
        <dbReference type="SAM" id="MobiDB-lite"/>
    </source>
</evidence>
<organism evidence="2 5">
    <name type="scientific">Klebsiella spallanzanii</name>
    <dbReference type="NCBI Taxonomy" id="2587528"/>
    <lineage>
        <taxon>Bacteria</taxon>
        <taxon>Pseudomonadati</taxon>
        <taxon>Pseudomonadota</taxon>
        <taxon>Gammaproteobacteria</taxon>
        <taxon>Enterobacterales</taxon>
        <taxon>Enterobacteriaceae</taxon>
        <taxon>Klebsiella/Raoultella group</taxon>
        <taxon>Klebsiella</taxon>
    </lineage>
</organism>
<gene>
    <name evidence="2" type="ORF">SB6408_04177</name>
    <name evidence="3" type="ORF">SB6411_05720</name>
</gene>
<protein>
    <submittedName>
        <fullName evidence="2">Uncharacterized protein</fullName>
    </submittedName>
</protein>
<evidence type="ECO:0000313" key="3">
    <source>
        <dbReference type="EMBL" id="VUS50857.1"/>
    </source>
</evidence>
<reference evidence="4 5" key="1">
    <citation type="submission" date="2019-07" db="EMBL/GenBank/DDBJ databases">
        <authorList>
            <person name="Brisse S."/>
            <person name="Rodrigues C."/>
            <person name="Thorpe H."/>
        </authorList>
    </citation>
    <scope>NUCLEOTIDE SEQUENCE [LARGE SCALE GENOMIC DNA]</scope>
    <source>
        <strain evidence="2">SB6408</strain>
        <strain evidence="3">SB6411</strain>
    </source>
</reference>
<accession>A0A564J367</accession>
<dbReference type="EMBL" id="CABGGS010000013">
    <property type="protein sequence ID" value="VUS50857.1"/>
    <property type="molecule type" value="Genomic_DNA"/>
</dbReference>
<feature type="compositionally biased region" description="Low complexity" evidence="1">
    <location>
        <begin position="7"/>
        <end position="17"/>
    </location>
</feature>
<name>A0A564J367_9ENTR</name>